<dbReference type="AlphaFoldDB" id="A0A6A6YDK6"/>
<dbReference type="SMART" id="SM01417">
    <property type="entry name" value="Solute_trans_a"/>
    <property type="match status" value="1"/>
</dbReference>
<evidence type="ECO:0000256" key="2">
    <source>
        <dbReference type="ARBA" id="ARBA00022692"/>
    </source>
</evidence>
<evidence type="ECO:0000313" key="7">
    <source>
        <dbReference type="Proteomes" id="UP000504636"/>
    </source>
</evidence>
<feature type="transmembrane region" description="Helical" evidence="5">
    <location>
        <begin position="281"/>
        <end position="301"/>
    </location>
</feature>
<feature type="transmembrane region" description="Helical" evidence="5">
    <location>
        <begin position="158"/>
        <end position="184"/>
    </location>
</feature>
<feature type="transmembrane region" description="Helical" evidence="5">
    <location>
        <begin position="237"/>
        <end position="261"/>
    </location>
</feature>
<dbReference type="RefSeq" id="XP_033573139.1">
    <property type="nucleotide sequence ID" value="XM_033716990.1"/>
</dbReference>
<organism evidence="6">
    <name type="scientific">Mytilinidion resinicola</name>
    <dbReference type="NCBI Taxonomy" id="574789"/>
    <lineage>
        <taxon>Eukaryota</taxon>
        <taxon>Fungi</taxon>
        <taxon>Dikarya</taxon>
        <taxon>Ascomycota</taxon>
        <taxon>Pezizomycotina</taxon>
        <taxon>Dothideomycetes</taxon>
        <taxon>Pleosporomycetidae</taxon>
        <taxon>Mytilinidiales</taxon>
        <taxon>Mytilinidiaceae</taxon>
        <taxon>Mytilinidion</taxon>
    </lineage>
</organism>
<accession>A0A6A6YDK6</accession>
<evidence type="ECO:0000256" key="1">
    <source>
        <dbReference type="ARBA" id="ARBA00004141"/>
    </source>
</evidence>
<reference evidence="6 8" key="1">
    <citation type="journal article" date="2020" name="Stud. Mycol.">
        <title>101 Dothideomycetes genomes: a test case for predicting lifestyles and emergence of pathogens.</title>
        <authorList>
            <person name="Haridas S."/>
            <person name="Albert R."/>
            <person name="Binder M."/>
            <person name="Bloem J."/>
            <person name="Labutti K."/>
            <person name="Salamov A."/>
            <person name="Andreopoulos B."/>
            <person name="Baker S."/>
            <person name="Barry K."/>
            <person name="Bills G."/>
            <person name="Bluhm B."/>
            <person name="Cannon C."/>
            <person name="Castanera R."/>
            <person name="Culley D."/>
            <person name="Daum C."/>
            <person name="Ezra D."/>
            <person name="Gonzalez J."/>
            <person name="Henrissat B."/>
            <person name="Kuo A."/>
            <person name="Liang C."/>
            <person name="Lipzen A."/>
            <person name="Lutzoni F."/>
            <person name="Magnuson J."/>
            <person name="Mondo S."/>
            <person name="Nolan M."/>
            <person name="Ohm R."/>
            <person name="Pangilinan J."/>
            <person name="Park H.-J."/>
            <person name="Ramirez L."/>
            <person name="Alfaro M."/>
            <person name="Sun H."/>
            <person name="Tritt A."/>
            <person name="Yoshinaga Y."/>
            <person name="Zwiers L.-H."/>
            <person name="Turgeon B."/>
            <person name="Goodwin S."/>
            <person name="Spatafora J."/>
            <person name="Crous P."/>
            <person name="Grigoriev I."/>
        </authorList>
    </citation>
    <scope>NUCLEOTIDE SEQUENCE</scope>
    <source>
        <strain evidence="6 8">CBS 304.34</strain>
    </source>
</reference>
<evidence type="ECO:0000313" key="6">
    <source>
        <dbReference type="EMBL" id="KAF2806175.1"/>
    </source>
</evidence>
<proteinExistence type="predicted"/>
<dbReference type="OrthoDB" id="5348404at2759"/>
<comment type="subcellular location">
    <subcellularLocation>
        <location evidence="1">Membrane</location>
        <topology evidence="1">Multi-pass membrane protein</topology>
    </subcellularLocation>
</comment>
<dbReference type="Pfam" id="PF03619">
    <property type="entry name" value="Solute_trans_a"/>
    <property type="match status" value="1"/>
</dbReference>
<protein>
    <submittedName>
        <fullName evidence="6 8">DUF300-domain-containing protein</fullName>
    </submittedName>
</protein>
<dbReference type="PANTHER" id="PTHR23423">
    <property type="entry name" value="ORGANIC SOLUTE TRANSPORTER-RELATED"/>
    <property type="match status" value="1"/>
</dbReference>
<name>A0A6A6YDK6_9PEZI</name>
<dbReference type="EMBL" id="MU003707">
    <property type="protein sequence ID" value="KAF2806175.1"/>
    <property type="molecule type" value="Genomic_DNA"/>
</dbReference>
<feature type="transmembrane region" description="Helical" evidence="5">
    <location>
        <begin position="96"/>
        <end position="114"/>
    </location>
</feature>
<feature type="transmembrane region" description="Helical" evidence="5">
    <location>
        <begin position="204"/>
        <end position="225"/>
    </location>
</feature>
<dbReference type="GO" id="GO:0016020">
    <property type="term" value="C:membrane"/>
    <property type="evidence" value="ECO:0007669"/>
    <property type="project" value="UniProtKB-SubCell"/>
</dbReference>
<dbReference type="Proteomes" id="UP000504636">
    <property type="component" value="Unplaced"/>
</dbReference>
<gene>
    <name evidence="6 8" type="ORF">BDZ99DRAFT_422537</name>
</gene>
<evidence type="ECO:0000313" key="8">
    <source>
        <dbReference type="RefSeq" id="XP_033573139.1"/>
    </source>
</evidence>
<keyword evidence="2 5" id="KW-0812">Transmembrane</keyword>
<evidence type="ECO:0000256" key="3">
    <source>
        <dbReference type="ARBA" id="ARBA00022989"/>
    </source>
</evidence>
<keyword evidence="3 5" id="KW-1133">Transmembrane helix</keyword>
<evidence type="ECO:0000256" key="5">
    <source>
        <dbReference type="SAM" id="Phobius"/>
    </source>
</evidence>
<dbReference type="GeneID" id="54457883"/>
<reference evidence="8" key="2">
    <citation type="submission" date="2020-04" db="EMBL/GenBank/DDBJ databases">
        <authorList>
            <consortium name="NCBI Genome Project"/>
        </authorList>
    </citation>
    <scope>NUCLEOTIDE SEQUENCE</scope>
    <source>
        <strain evidence="8">CBS 304.34</strain>
    </source>
</reference>
<keyword evidence="4 5" id="KW-0472">Membrane</keyword>
<evidence type="ECO:0000256" key="4">
    <source>
        <dbReference type="ARBA" id="ARBA00023136"/>
    </source>
</evidence>
<reference evidence="8" key="3">
    <citation type="submission" date="2025-04" db="UniProtKB">
        <authorList>
            <consortium name="RefSeq"/>
        </authorList>
    </citation>
    <scope>IDENTIFICATION</scope>
    <source>
        <strain evidence="8">CBS 304.34</strain>
    </source>
</reference>
<keyword evidence="7" id="KW-1185">Reference proteome</keyword>
<feature type="transmembrane region" description="Helical" evidence="5">
    <location>
        <begin position="63"/>
        <end position="84"/>
    </location>
</feature>
<sequence length="367" mass="42641">MVFCNTTLTEQRVDETPIAGKVTFHHIGLFISAVFGLIATVIALYLIFRHITHYLKPWEQKHIVRILFMIPIYATVSFLSYLYYRHAVYFEILRDCYEAFAISSFFTLMCHYLAHDLHDQKNYFRTVKPRNWVWPMGWIQKCTGGQDRGFLRKPMSGLTWFNIVWLGVYQYCFVRVFFTCVAGITQATGRYCESSLNPAFSHIWVMGFEAVSVTIAMYCLIQFYIQMKNELASHGPGLKIACIKLVIFFSFWQSLLISFLVSSGTITPSKKIGYQDIKVGIPNMLLCVEMAIFAVLHIFAFKWEPYDLNKQLTSDLTTPTKYAHRGPRALLNTFNPWDIVKSVGWGFKWLFVGVRKRKQDVSYEVLD</sequence>
<feature type="transmembrane region" description="Helical" evidence="5">
    <location>
        <begin position="27"/>
        <end position="51"/>
    </location>
</feature>
<dbReference type="InterPro" id="IPR005178">
    <property type="entry name" value="Ostalpha/TMEM184C"/>
</dbReference>